<evidence type="ECO:0000313" key="2">
    <source>
        <dbReference type="Proteomes" id="UP000075840"/>
    </source>
</evidence>
<dbReference type="EMBL" id="APCN01007539">
    <property type="status" value="NOT_ANNOTATED_CDS"/>
    <property type="molecule type" value="Genomic_DNA"/>
</dbReference>
<dbReference type="EnsemblMetazoa" id="AARA008783-RA">
    <property type="protein sequence ID" value="AARA008783-PA"/>
    <property type="gene ID" value="AARA008783"/>
</dbReference>
<dbReference type="PANTHER" id="PTHR45749:SF23">
    <property type="entry name" value="ZINC FINGER MYM-TYPE PROTEIN 1-LIKE"/>
    <property type="match status" value="1"/>
</dbReference>
<dbReference type="AlphaFoldDB" id="A0A182I5D1"/>
<keyword evidence="2" id="KW-1185">Reference proteome</keyword>
<organism evidence="1 2">
    <name type="scientific">Anopheles arabiensis</name>
    <name type="common">Mosquito</name>
    <dbReference type="NCBI Taxonomy" id="7173"/>
    <lineage>
        <taxon>Eukaryota</taxon>
        <taxon>Metazoa</taxon>
        <taxon>Ecdysozoa</taxon>
        <taxon>Arthropoda</taxon>
        <taxon>Hexapoda</taxon>
        <taxon>Insecta</taxon>
        <taxon>Pterygota</taxon>
        <taxon>Neoptera</taxon>
        <taxon>Endopterygota</taxon>
        <taxon>Diptera</taxon>
        <taxon>Nematocera</taxon>
        <taxon>Culicoidea</taxon>
        <taxon>Culicidae</taxon>
        <taxon>Anophelinae</taxon>
        <taxon>Anopheles</taxon>
    </lineage>
</organism>
<proteinExistence type="predicted"/>
<sequence length="232" mass="26894">MEKEEKYWREVLRRVVSTIKLLGRLGIAFRGHDESEQSNRKGNYLSCLEYLNSTPDIAHIDQLTFVIRYVSFSGKIFERILGFIPMDRHNASYLEQEVLEKLEKLGLNIAHCRGQSFDNASNMSGKYMGLQARIKQHSPSAVCIPCANHSLNLTTFELIFQRLKKELRSCPICLHCLPKKNEHASENCSLMNLVKMSINLQTEMILSLIHFMPYAIIYKRNLHKGQKNMKLY</sequence>
<dbReference type="Proteomes" id="UP000075840">
    <property type="component" value="Unassembled WGS sequence"/>
</dbReference>
<accession>A0A182I5D1</accession>
<evidence type="ECO:0000313" key="1">
    <source>
        <dbReference type="EnsemblMetazoa" id="AARA008783-PA"/>
    </source>
</evidence>
<reference evidence="1" key="1">
    <citation type="submission" date="2022-08" db="UniProtKB">
        <authorList>
            <consortium name="EnsemblMetazoa"/>
        </authorList>
    </citation>
    <scope>IDENTIFICATION</scope>
    <source>
        <strain evidence="1">Dongola</strain>
    </source>
</reference>
<protein>
    <submittedName>
        <fullName evidence="1">Uncharacterized protein</fullName>
    </submittedName>
</protein>
<dbReference type="PANTHER" id="PTHR45749">
    <property type="match status" value="1"/>
</dbReference>
<dbReference type="VEuPathDB" id="VectorBase:AARA008783"/>
<name>A0A182I5D1_ANOAR</name>